<dbReference type="EMBL" id="KQ414726">
    <property type="protein sequence ID" value="KOC62614.1"/>
    <property type="molecule type" value="Genomic_DNA"/>
</dbReference>
<reference evidence="1 2" key="1">
    <citation type="submission" date="2015-07" db="EMBL/GenBank/DDBJ databases">
        <title>The genome of Habropoda laboriosa.</title>
        <authorList>
            <person name="Pan H."/>
            <person name="Kapheim K."/>
        </authorList>
    </citation>
    <scope>NUCLEOTIDE SEQUENCE [LARGE SCALE GENOMIC DNA]</scope>
    <source>
        <strain evidence="1">0110345459</strain>
    </source>
</reference>
<dbReference type="Proteomes" id="UP000053825">
    <property type="component" value="Unassembled WGS sequence"/>
</dbReference>
<proteinExistence type="predicted"/>
<evidence type="ECO:0000313" key="1">
    <source>
        <dbReference type="EMBL" id="KOC62614.1"/>
    </source>
</evidence>
<sequence>MLPIFRVVTQRLTFDGGRGGGGGAFVLEEFTITNRTVGLSRNRPKDLAGAAFDRFSDLSSSHLFGTMIGVKWIIDGGWS</sequence>
<gene>
    <name evidence="1" type="ORF">WH47_05256</name>
</gene>
<accession>A0A0L7QVN4</accession>
<keyword evidence="2" id="KW-1185">Reference proteome</keyword>
<dbReference type="AlphaFoldDB" id="A0A0L7QVN4"/>
<organism evidence="1 2">
    <name type="scientific">Habropoda laboriosa</name>
    <dbReference type="NCBI Taxonomy" id="597456"/>
    <lineage>
        <taxon>Eukaryota</taxon>
        <taxon>Metazoa</taxon>
        <taxon>Ecdysozoa</taxon>
        <taxon>Arthropoda</taxon>
        <taxon>Hexapoda</taxon>
        <taxon>Insecta</taxon>
        <taxon>Pterygota</taxon>
        <taxon>Neoptera</taxon>
        <taxon>Endopterygota</taxon>
        <taxon>Hymenoptera</taxon>
        <taxon>Apocrita</taxon>
        <taxon>Aculeata</taxon>
        <taxon>Apoidea</taxon>
        <taxon>Anthophila</taxon>
        <taxon>Apidae</taxon>
        <taxon>Habropoda</taxon>
    </lineage>
</organism>
<name>A0A0L7QVN4_9HYME</name>
<evidence type="ECO:0000313" key="2">
    <source>
        <dbReference type="Proteomes" id="UP000053825"/>
    </source>
</evidence>
<protein>
    <submittedName>
        <fullName evidence="1">Uncharacterized protein</fullName>
    </submittedName>
</protein>